<name>A0AAU8JB97_9CYAN</name>
<feature type="domain" description="Peptidase M48" evidence="7">
    <location>
        <begin position="319"/>
        <end position="484"/>
    </location>
</feature>
<dbReference type="Gene3D" id="1.25.40.10">
    <property type="entry name" value="Tetratricopeptide repeat domain"/>
    <property type="match status" value="1"/>
</dbReference>
<comment type="cofactor">
    <cofactor evidence="1">
        <name>Zn(2+)</name>
        <dbReference type="ChEBI" id="CHEBI:29105"/>
    </cofactor>
</comment>
<evidence type="ECO:0000256" key="4">
    <source>
        <dbReference type="ARBA" id="ARBA00022801"/>
    </source>
</evidence>
<evidence type="ECO:0000256" key="5">
    <source>
        <dbReference type="ARBA" id="ARBA00022833"/>
    </source>
</evidence>
<keyword evidence="4" id="KW-0378">Hydrolase</keyword>
<dbReference type="GO" id="GO:0051603">
    <property type="term" value="P:proteolysis involved in protein catabolic process"/>
    <property type="evidence" value="ECO:0007669"/>
    <property type="project" value="TreeGrafter"/>
</dbReference>
<dbReference type="InterPro" id="IPR011990">
    <property type="entry name" value="TPR-like_helical_dom_sf"/>
</dbReference>
<organism evidence="8">
    <name type="scientific">Planktothricoides raciborskii GIHE-MW2</name>
    <dbReference type="NCBI Taxonomy" id="2792601"/>
    <lineage>
        <taxon>Bacteria</taxon>
        <taxon>Bacillati</taxon>
        <taxon>Cyanobacteriota</taxon>
        <taxon>Cyanophyceae</taxon>
        <taxon>Oscillatoriophycideae</taxon>
        <taxon>Oscillatoriales</taxon>
        <taxon>Oscillatoriaceae</taxon>
        <taxon>Planktothricoides</taxon>
    </lineage>
</organism>
<dbReference type="GO" id="GO:0046872">
    <property type="term" value="F:metal ion binding"/>
    <property type="evidence" value="ECO:0007669"/>
    <property type="project" value="UniProtKB-KW"/>
</dbReference>
<dbReference type="RefSeq" id="WP_054467292.1">
    <property type="nucleotide sequence ID" value="NZ_CP159837.1"/>
</dbReference>
<evidence type="ECO:0000256" key="2">
    <source>
        <dbReference type="ARBA" id="ARBA00022670"/>
    </source>
</evidence>
<evidence type="ECO:0000259" key="7">
    <source>
        <dbReference type="Pfam" id="PF01435"/>
    </source>
</evidence>
<keyword evidence="2" id="KW-0645">Protease</keyword>
<reference evidence="8" key="1">
    <citation type="submission" date="2024-07" db="EMBL/GenBank/DDBJ databases">
        <authorList>
            <person name="Kim Y.J."/>
            <person name="Jeong J.Y."/>
        </authorList>
    </citation>
    <scope>NUCLEOTIDE SEQUENCE</scope>
    <source>
        <strain evidence="8">GIHE-MW2</strain>
    </source>
</reference>
<dbReference type="Gene3D" id="3.30.2010.10">
    <property type="entry name" value="Metalloproteases ('zincins'), catalytic domain"/>
    <property type="match status" value="1"/>
</dbReference>
<keyword evidence="6" id="KW-0482">Metalloprotease</keyword>
<dbReference type="GO" id="GO:0004222">
    <property type="term" value="F:metalloendopeptidase activity"/>
    <property type="evidence" value="ECO:0007669"/>
    <property type="project" value="InterPro"/>
</dbReference>
<sequence>MKKLRKFRWVALGLAVFLSVNLLNFGFPLGVQSKLPPTTNQTPSQTPGFVWQNSNLPSLEEVFQLAQNSDSNQLQRLAEGDRLFREGNVSGAERIYREVKPPYSSNVGRNDLPEPVYDAEQLGGAARVYWREAQAGFEQKMQSRLFIALEQLVEDYPQFIPGHLLLVDALRQYDRLFLAIAALERATNLYPNEPSLIAAEIKALAEDKQWLEASISARQFALLFPEHEKAGEFTKIADEYLKKYQGGMKRRLIGQAILSGAINIGDYLLTGNAAGGIPTLQLTMLLLQGESSFGKQFSEAYKQEYRSQGMLVEDPQILEYVDRLGQQVASLMGRDEFEYEFNVIADDSLNAFAMPGGKIFIHTGALMQLKSEAELMGLIGHEVGHAVLSHGYQRIAKGTLLSNLNRVLPLGDVIAELLNRAYSRQNERQSDILGTRVLAGTKYAADGVRNVMVRLDKLYGDKAPPPWLSTHPPSAERVRYLEEMIVENSYNPYGYEGVDELAAIQARIKEIVPQKS</sequence>
<dbReference type="GO" id="GO:0016020">
    <property type="term" value="C:membrane"/>
    <property type="evidence" value="ECO:0007669"/>
    <property type="project" value="TreeGrafter"/>
</dbReference>
<dbReference type="CDD" id="cd07333">
    <property type="entry name" value="M48C_bepA_like"/>
    <property type="match status" value="1"/>
</dbReference>
<dbReference type="AlphaFoldDB" id="A0AAU8JB97"/>
<accession>A0AAU8JB97</accession>
<dbReference type="InterPro" id="IPR051156">
    <property type="entry name" value="Mito/Outer_Membr_Metalloprot"/>
</dbReference>
<dbReference type="Pfam" id="PF01435">
    <property type="entry name" value="Peptidase_M48"/>
    <property type="match status" value="1"/>
</dbReference>
<protein>
    <submittedName>
        <fullName evidence="8">M48 family metallopeptidase</fullName>
    </submittedName>
</protein>
<keyword evidence="5" id="KW-0862">Zinc</keyword>
<dbReference type="EMBL" id="CP159837">
    <property type="protein sequence ID" value="XCM36469.1"/>
    <property type="molecule type" value="Genomic_DNA"/>
</dbReference>
<dbReference type="SUPFAM" id="SSF48452">
    <property type="entry name" value="TPR-like"/>
    <property type="match status" value="1"/>
</dbReference>
<dbReference type="PANTHER" id="PTHR22726:SF1">
    <property type="entry name" value="METALLOENDOPEPTIDASE OMA1, MITOCHONDRIAL"/>
    <property type="match status" value="1"/>
</dbReference>
<dbReference type="PANTHER" id="PTHR22726">
    <property type="entry name" value="METALLOENDOPEPTIDASE OMA1"/>
    <property type="match status" value="1"/>
</dbReference>
<gene>
    <name evidence="8" type="ORF">ABWT76_005230</name>
</gene>
<evidence type="ECO:0000256" key="1">
    <source>
        <dbReference type="ARBA" id="ARBA00001947"/>
    </source>
</evidence>
<evidence type="ECO:0000256" key="3">
    <source>
        <dbReference type="ARBA" id="ARBA00022723"/>
    </source>
</evidence>
<evidence type="ECO:0000313" key="8">
    <source>
        <dbReference type="EMBL" id="XCM36469.1"/>
    </source>
</evidence>
<dbReference type="InterPro" id="IPR001915">
    <property type="entry name" value="Peptidase_M48"/>
</dbReference>
<keyword evidence="3" id="KW-0479">Metal-binding</keyword>
<proteinExistence type="predicted"/>
<evidence type="ECO:0000256" key="6">
    <source>
        <dbReference type="ARBA" id="ARBA00023049"/>
    </source>
</evidence>